<dbReference type="RefSeq" id="WP_177214591.1">
    <property type="nucleotide sequence ID" value="NZ_FOYZ01000004.1"/>
</dbReference>
<evidence type="ECO:0000256" key="1">
    <source>
        <dbReference type="ARBA" id="ARBA00011073"/>
    </source>
</evidence>
<dbReference type="InterPro" id="IPR015500">
    <property type="entry name" value="Peptidase_S8_subtilisin-rel"/>
</dbReference>
<evidence type="ECO:0000256" key="5">
    <source>
        <dbReference type="PIRSR" id="PIRSR615500-1"/>
    </source>
</evidence>
<evidence type="ECO:0000259" key="7">
    <source>
        <dbReference type="Pfam" id="PF00082"/>
    </source>
</evidence>
<feature type="domain" description="Peptidase S8/S53" evidence="7">
    <location>
        <begin position="439"/>
        <end position="561"/>
    </location>
</feature>
<protein>
    <submittedName>
        <fullName evidence="8">Subtilase family protein</fullName>
    </submittedName>
</protein>
<dbReference type="PIRSF" id="PIRSF037894">
    <property type="entry name" value="Subtilisin_rel_CspABC"/>
    <property type="match status" value="1"/>
</dbReference>
<dbReference type="STRING" id="37658.SAMN05661086_01343"/>
<evidence type="ECO:0000256" key="6">
    <source>
        <dbReference type="PROSITE-ProRule" id="PRU01240"/>
    </source>
</evidence>
<feature type="active site" description="Charge relay system" evidence="5 6">
    <location>
        <position position="506"/>
    </location>
</feature>
<dbReference type="InterPro" id="IPR000209">
    <property type="entry name" value="Peptidase_S8/S53_dom"/>
</dbReference>
<feature type="active site" description="Charge relay system" evidence="5 6">
    <location>
        <position position="183"/>
    </location>
</feature>
<dbReference type="PROSITE" id="PS51892">
    <property type="entry name" value="SUBTILASE"/>
    <property type="match status" value="1"/>
</dbReference>
<dbReference type="InterPro" id="IPR034045">
    <property type="entry name" value="Pep_S8_CspA-like"/>
</dbReference>
<organism evidence="8 9">
    <name type="scientific">Anaeromicropila populeti</name>
    <dbReference type="NCBI Taxonomy" id="37658"/>
    <lineage>
        <taxon>Bacteria</taxon>
        <taxon>Bacillati</taxon>
        <taxon>Bacillota</taxon>
        <taxon>Clostridia</taxon>
        <taxon>Lachnospirales</taxon>
        <taxon>Lachnospiraceae</taxon>
        <taxon>Anaeromicropila</taxon>
    </lineage>
</organism>
<name>A0A1I6J1B6_9FIRM</name>
<keyword evidence="4 6" id="KW-0720">Serine protease</keyword>
<dbReference type="Gene3D" id="2.60.120.1290">
    <property type="match status" value="1"/>
</dbReference>
<dbReference type="Proteomes" id="UP000199659">
    <property type="component" value="Unassembled WGS sequence"/>
</dbReference>
<dbReference type="CDD" id="cd07478">
    <property type="entry name" value="Peptidases_S8_CspA-like"/>
    <property type="match status" value="1"/>
</dbReference>
<keyword evidence="9" id="KW-1185">Reference proteome</keyword>
<dbReference type="InterPro" id="IPR036852">
    <property type="entry name" value="Peptidase_S8/S53_dom_sf"/>
</dbReference>
<feature type="active site" description="Charge relay system" evidence="5 6">
    <location>
        <position position="114"/>
    </location>
</feature>
<keyword evidence="2 6" id="KW-0645">Protease</keyword>
<dbReference type="InterPro" id="IPR023827">
    <property type="entry name" value="Peptidase_S8_Asp-AS"/>
</dbReference>
<dbReference type="InterPro" id="IPR017310">
    <property type="entry name" value="Pept_S8A_subtilisin_clostridia"/>
</dbReference>
<dbReference type="PRINTS" id="PR00723">
    <property type="entry name" value="SUBTILISIN"/>
</dbReference>
<keyword evidence="3 6" id="KW-0378">Hydrolase</keyword>
<evidence type="ECO:0000256" key="4">
    <source>
        <dbReference type="ARBA" id="ARBA00022825"/>
    </source>
</evidence>
<dbReference type="GO" id="GO:0006508">
    <property type="term" value="P:proteolysis"/>
    <property type="evidence" value="ECO:0007669"/>
    <property type="project" value="UniProtKB-KW"/>
</dbReference>
<evidence type="ECO:0000313" key="8">
    <source>
        <dbReference type="EMBL" id="SFR72729.1"/>
    </source>
</evidence>
<sequence length="576" mass="63416">MIIGIGETQVDPECRKRIISEAYADFMIDYGVSLDTIVANLGACYEPLIEDTAIAYVPIENIPKNFFQLYGYGAYPNCYGLLDIGSLDASGVSKIQNIPNFDLFGQGVLIGLVDSGIDYTHSTFRNVDGTSKIAAIWDQTIESDSSQPEGFSFGTEYTQSQLNFALTSPDPFSVVPSTDDVGHGTFLAGIAAGNRIESNSFSGVVPDAQLAVVKLKPAKKYLRDFWRIPDDAVCYQKHDLIHGINYLVKLAEQLKMPISILIGIGTSQGAHDERGALSSYLSTISTKKGVSLTIAGGNEGNTGHHYYGTIEKEEEFDEVELKVGPNEQGFSMELWAKTPTTFSIDLRSPNGEYIARIPARLGESREIKFILESTVINVDYQIAESQSGDQLILVRFRNPSEGIWKFKVYKSGNLALNYHIWLPMSKFLNYNTFFIKSDPNYTLTSPGNTFIPIVTTAYNYIDKSIYLESSRGFMRNDNIAPTLAAPGVNMIGPALQHGYTIGSGTSISAAHTAGVAAMFLEWGIIRGFFPSMSTVEIKILLIRGAQRNPNLSYPNKEWGYGILDLYNAYVSLRGDE</sequence>
<dbReference type="InterPro" id="IPR050131">
    <property type="entry name" value="Peptidase_S8_subtilisin-like"/>
</dbReference>
<dbReference type="AlphaFoldDB" id="A0A1I6J1B6"/>
<dbReference type="Pfam" id="PF00082">
    <property type="entry name" value="Peptidase_S8"/>
    <property type="match status" value="2"/>
</dbReference>
<dbReference type="PANTHER" id="PTHR43806:SF11">
    <property type="entry name" value="CEREVISIN-RELATED"/>
    <property type="match status" value="1"/>
</dbReference>
<dbReference type="GO" id="GO:0004252">
    <property type="term" value="F:serine-type endopeptidase activity"/>
    <property type="evidence" value="ECO:0007669"/>
    <property type="project" value="UniProtKB-UniRule"/>
</dbReference>
<comment type="similarity">
    <text evidence="1 6">Belongs to the peptidase S8 family.</text>
</comment>
<feature type="domain" description="Peptidase S8/S53" evidence="7">
    <location>
        <begin position="105"/>
        <end position="299"/>
    </location>
</feature>
<evidence type="ECO:0000313" key="9">
    <source>
        <dbReference type="Proteomes" id="UP000199659"/>
    </source>
</evidence>
<dbReference type="PROSITE" id="PS00136">
    <property type="entry name" value="SUBTILASE_ASP"/>
    <property type="match status" value="1"/>
</dbReference>
<reference evidence="8 9" key="1">
    <citation type="submission" date="2016-10" db="EMBL/GenBank/DDBJ databases">
        <authorList>
            <person name="de Groot N.N."/>
        </authorList>
    </citation>
    <scope>NUCLEOTIDE SEQUENCE [LARGE SCALE GENOMIC DNA]</scope>
    <source>
        <strain evidence="8 9">743A</strain>
    </source>
</reference>
<evidence type="ECO:0000256" key="2">
    <source>
        <dbReference type="ARBA" id="ARBA00022670"/>
    </source>
</evidence>
<dbReference type="EMBL" id="FOYZ01000004">
    <property type="protein sequence ID" value="SFR72729.1"/>
    <property type="molecule type" value="Genomic_DNA"/>
</dbReference>
<dbReference type="SUPFAM" id="SSF52743">
    <property type="entry name" value="Subtilisin-like"/>
    <property type="match status" value="1"/>
</dbReference>
<proteinExistence type="inferred from homology"/>
<evidence type="ECO:0000256" key="3">
    <source>
        <dbReference type="ARBA" id="ARBA00022801"/>
    </source>
</evidence>
<dbReference type="Gene3D" id="3.40.50.200">
    <property type="entry name" value="Peptidase S8/S53 domain"/>
    <property type="match status" value="1"/>
</dbReference>
<gene>
    <name evidence="8" type="ORF">SAMN05661086_01343</name>
</gene>
<accession>A0A1I6J1B6</accession>
<dbReference type="PANTHER" id="PTHR43806">
    <property type="entry name" value="PEPTIDASE S8"/>
    <property type="match status" value="1"/>
</dbReference>